<keyword evidence="4" id="KW-0539">Nucleus</keyword>
<feature type="compositionally biased region" description="Basic and acidic residues" evidence="5">
    <location>
        <begin position="195"/>
        <end position="210"/>
    </location>
</feature>
<dbReference type="VEuPathDB" id="FungiDB:SI65_02833"/>
<evidence type="ECO:0000259" key="6">
    <source>
        <dbReference type="PROSITE" id="PS50048"/>
    </source>
</evidence>
<dbReference type="AlphaFoldDB" id="A0A1E3BM26"/>
<dbReference type="PROSITE" id="PS50048">
    <property type="entry name" value="ZN2_CY6_FUNGAL_2"/>
    <property type="match status" value="1"/>
</dbReference>
<organism evidence="7 8">
    <name type="scientific">Aspergillus cristatus</name>
    <name type="common">Chinese Fuzhuan brick tea-fermentation fungus</name>
    <name type="synonym">Eurotium cristatum</name>
    <dbReference type="NCBI Taxonomy" id="573508"/>
    <lineage>
        <taxon>Eukaryota</taxon>
        <taxon>Fungi</taxon>
        <taxon>Dikarya</taxon>
        <taxon>Ascomycota</taxon>
        <taxon>Pezizomycotina</taxon>
        <taxon>Eurotiomycetes</taxon>
        <taxon>Eurotiomycetidae</taxon>
        <taxon>Eurotiales</taxon>
        <taxon>Aspergillaceae</taxon>
        <taxon>Aspergillus</taxon>
        <taxon>Aspergillus subgen. Aspergillus</taxon>
    </lineage>
</organism>
<evidence type="ECO:0000256" key="2">
    <source>
        <dbReference type="ARBA" id="ARBA00023125"/>
    </source>
</evidence>
<keyword evidence="1" id="KW-0805">Transcription regulation</keyword>
<feature type="compositionally biased region" description="Basic residues" evidence="5">
    <location>
        <begin position="44"/>
        <end position="59"/>
    </location>
</feature>
<dbReference type="PROSITE" id="PS00463">
    <property type="entry name" value="ZN2_CY6_FUNGAL_1"/>
    <property type="match status" value="1"/>
</dbReference>
<protein>
    <recommendedName>
        <fullName evidence="6">Zn(2)-C6 fungal-type domain-containing protein</fullName>
    </recommendedName>
</protein>
<keyword evidence="2" id="KW-0238">DNA-binding</keyword>
<feature type="region of interest" description="Disordered" evidence="5">
    <location>
        <begin position="180"/>
        <end position="210"/>
    </location>
</feature>
<name>A0A1E3BM26_ASPCR</name>
<gene>
    <name evidence="7" type="ORF">SI65_02833</name>
</gene>
<feature type="compositionally biased region" description="Polar residues" evidence="5">
    <location>
        <begin position="60"/>
        <end position="79"/>
    </location>
</feature>
<comment type="caution">
    <text evidence="7">The sequence shown here is derived from an EMBL/GenBank/DDBJ whole genome shotgun (WGS) entry which is preliminary data.</text>
</comment>
<dbReference type="InterPro" id="IPR001138">
    <property type="entry name" value="Zn2Cys6_DnaBD"/>
</dbReference>
<dbReference type="GO" id="GO:0000981">
    <property type="term" value="F:DNA-binding transcription factor activity, RNA polymerase II-specific"/>
    <property type="evidence" value="ECO:0007669"/>
    <property type="project" value="InterPro"/>
</dbReference>
<dbReference type="CDD" id="cd00067">
    <property type="entry name" value="GAL4"/>
    <property type="match status" value="1"/>
</dbReference>
<dbReference type="GO" id="GO:0008270">
    <property type="term" value="F:zinc ion binding"/>
    <property type="evidence" value="ECO:0007669"/>
    <property type="project" value="InterPro"/>
</dbReference>
<dbReference type="STRING" id="573508.A0A1E3BM26"/>
<dbReference type="PANTHER" id="PTHR31668">
    <property type="entry name" value="GLUCOSE TRANSPORT TRANSCRIPTION REGULATOR RGT1-RELATED-RELATED"/>
    <property type="match status" value="1"/>
</dbReference>
<dbReference type="Proteomes" id="UP000094569">
    <property type="component" value="Unassembled WGS sequence"/>
</dbReference>
<feature type="region of interest" description="Disordered" evidence="5">
    <location>
        <begin position="39"/>
        <end position="94"/>
    </location>
</feature>
<dbReference type="InterPro" id="IPR036864">
    <property type="entry name" value="Zn2-C6_fun-type_DNA-bd_sf"/>
</dbReference>
<evidence type="ECO:0000313" key="7">
    <source>
        <dbReference type="EMBL" id="ODM21989.1"/>
    </source>
</evidence>
<dbReference type="SMART" id="SM00066">
    <property type="entry name" value="GAL4"/>
    <property type="match status" value="1"/>
</dbReference>
<keyword evidence="8" id="KW-1185">Reference proteome</keyword>
<dbReference type="EMBL" id="JXNT01000002">
    <property type="protein sequence ID" value="ODM21989.1"/>
    <property type="molecule type" value="Genomic_DNA"/>
</dbReference>
<accession>A0A1E3BM26</accession>
<sequence>METVLREACDNCHRRKTRCPTDGGGPCTNCRANGQVCTFNPRNRTGRPRVRPSRSKRNRATTPSLTQTDGDNNAGSNIPTVFDPVPGDTTPIPSIVLGGAERVHASLPDESTLASDPSYMHSPWESSLEPFPMSLTEPLIPFDNELPFLLSEEVDSLCKSPSQITDNEISQRDLAFLSPNKAHSVPRTTSPALAPERHPQQSYMEDRPERKENSLITVYRQLSQLLFTLHLAHDTSIFSTVSSLCDVMSWLSRSKSPASDSSPCPLLIISMISTVVDIYRRVLDGLRPSMGLMQRPSSSGYALPSPPISITPQSSQQQPSDTHTRLRCLSDSITMDFELGLLEGIFGWGCSETNNEKVRRKLEDTRKELQVFMEEWKKVA</sequence>
<dbReference type="GO" id="GO:0003677">
    <property type="term" value="F:DNA binding"/>
    <property type="evidence" value="ECO:0007669"/>
    <property type="project" value="UniProtKB-KW"/>
</dbReference>
<feature type="region of interest" description="Disordered" evidence="5">
    <location>
        <begin position="295"/>
        <end position="322"/>
    </location>
</feature>
<feature type="domain" description="Zn(2)-C6 fungal-type" evidence="6">
    <location>
        <begin position="8"/>
        <end position="39"/>
    </location>
</feature>
<dbReference type="Pfam" id="PF00172">
    <property type="entry name" value="Zn_clus"/>
    <property type="match status" value="1"/>
</dbReference>
<dbReference type="OrthoDB" id="4356994at2759"/>
<proteinExistence type="predicted"/>
<evidence type="ECO:0000256" key="4">
    <source>
        <dbReference type="ARBA" id="ARBA00023242"/>
    </source>
</evidence>
<evidence type="ECO:0000256" key="3">
    <source>
        <dbReference type="ARBA" id="ARBA00023163"/>
    </source>
</evidence>
<dbReference type="SUPFAM" id="SSF57701">
    <property type="entry name" value="Zn2/Cys6 DNA-binding domain"/>
    <property type="match status" value="1"/>
</dbReference>
<evidence type="ECO:0000256" key="1">
    <source>
        <dbReference type="ARBA" id="ARBA00023015"/>
    </source>
</evidence>
<evidence type="ECO:0000256" key="5">
    <source>
        <dbReference type="SAM" id="MobiDB-lite"/>
    </source>
</evidence>
<dbReference type="InterPro" id="IPR050797">
    <property type="entry name" value="Carb_Metab_Trans_Reg"/>
</dbReference>
<reference evidence="7 8" key="1">
    <citation type="journal article" date="2016" name="BMC Genomics">
        <title>Comparative genomic and transcriptomic analyses of the Fuzhuan brick tea-fermentation fungus Aspergillus cristatus.</title>
        <authorList>
            <person name="Ge Y."/>
            <person name="Wang Y."/>
            <person name="Liu Y."/>
            <person name="Tan Y."/>
            <person name="Ren X."/>
            <person name="Zhang X."/>
            <person name="Hyde K.D."/>
            <person name="Liu Y."/>
            <person name="Liu Z."/>
        </authorList>
    </citation>
    <scope>NUCLEOTIDE SEQUENCE [LARGE SCALE GENOMIC DNA]</scope>
    <source>
        <strain evidence="7 8">GZAAS20.1005</strain>
    </source>
</reference>
<evidence type="ECO:0000313" key="8">
    <source>
        <dbReference type="Proteomes" id="UP000094569"/>
    </source>
</evidence>
<dbReference type="Gene3D" id="4.10.240.10">
    <property type="entry name" value="Zn(2)-C6 fungal-type DNA-binding domain"/>
    <property type="match status" value="1"/>
</dbReference>
<feature type="compositionally biased region" description="Low complexity" evidence="5">
    <location>
        <begin position="310"/>
        <end position="320"/>
    </location>
</feature>
<keyword evidence="3" id="KW-0804">Transcription</keyword>